<dbReference type="AlphaFoldDB" id="X1UB58"/>
<accession>X1UB58</accession>
<reference evidence="1" key="1">
    <citation type="journal article" date="2014" name="Front. Microbiol.">
        <title>High frequency of phylogenetically diverse reductive dehalogenase-homologous genes in deep subseafloor sedimentary metagenomes.</title>
        <authorList>
            <person name="Kawai M."/>
            <person name="Futagami T."/>
            <person name="Toyoda A."/>
            <person name="Takaki Y."/>
            <person name="Nishi S."/>
            <person name="Hori S."/>
            <person name="Arai W."/>
            <person name="Tsubouchi T."/>
            <person name="Morono Y."/>
            <person name="Uchiyama I."/>
            <person name="Ito T."/>
            <person name="Fujiyama A."/>
            <person name="Inagaki F."/>
            <person name="Takami H."/>
        </authorList>
    </citation>
    <scope>NUCLEOTIDE SEQUENCE</scope>
    <source>
        <strain evidence="1">Expedition CK06-06</strain>
    </source>
</reference>
<evidence type="ECO:0000313" key="1">
    <source>
        <dbReference type="EMBL" id="GAJ14729.1"/>
    </source>
</evidence>
<name>X1UB58_9ZZZZ</name>
<gene>
    <name evidence="1" type="ORF">S12H4_49793</name>
</gene>
<dbReference type="EMBL" id="BARW01031279">
    <property type="protein sequence ID" value="GAJ14729.1"/>
    <property type="molecule type" value="Genomic_DNA"/>
</dbReference>
<evidence type="ECO:0008006" key="2">
    <source>
        <dbReference type="Google" id="ProtNLM"/>
    </source>
</evidence>
<proteinExistence type="predicted"/>
<organism evidence="1">
    <name type="scientific">marine sediment metagenome</name>
    <dbReference type="NCBI Taxonomy" id="412755"/>
    <lineage>
        <taxon>unclassified sequences</taxon>
        <taxon>metagenomes</taxon>
        <taxon>ecological metagenomes</taxon>
    </lineage>
</organism>
<protein>
    <recommendedName>
        <fullName evidence="2">HEPN domain-containing protein</fullName>
    </recommendedName>
</protein>
<comment type="caution">
    <text evidence="1">The sequence shown here is derived from an EMBL/GenBank/DDBJ whole genome shotgun (WGS) entry which is preliminary data.</text>
</comment>
<feature type="non-terminal residue" evidence="1">
    <location>
        <position position="91"/>
    </location>
</feature>
<sequence>MRVIIKMELKENIIKKIQMAISLYELGKDNYKTSFDIRKKAVGIILFQDAVEIFLSAICEHLNIEMTGRENFYEYFNKIEKHEKNKGNPLP</sequence>